<feature type="transmembrane region" description="Helical" evidence="4">
    <location>
        <begin position="104"/>
        <end position="127"/>
    </location>
</feature>
<feature type="compositionally biased region" description="Polar residues" evidence="3">
    <location>
        <begin position="530"/>
        <end position="549"/>
    </location>
</feature>
<evidence type="ECO:0000256" key="2">
    <source>
        <dbReference type="ARBA" id="ARBA00006727"/>
    </source>
</evidence>
<feature type="transmembrane region" description="Helical" evidence="4">
    <location>
        <begin position="61"/>
        <end position="84"/>
    </location>
</feature>
<feature type="transmembrane region" description="Helical" evidence="4">
    <location>
        <begin position="696"/>
        <end position="719"/>
    </location>
</feature>
<evidence type="ECO:0000256" key="3">
    <source>
        <dbReference type="SAM" id="MobiDB-lite"/>
    </source>
</evidence>
<feature type="transmembrane region" description="Helical" evidence="4">
    <location>
        <begin position="162"/>
        <end position="184"/>
    </location>
</feature>
<evidence type="ECO:0000313" key="7">
    <source>
        <dbReference type="Proteomes" id="UP000663841"/>
    </source>
</evidence>
<feature type="transmembrane region" description="Helical" evidence="4">
    <location>
        <begin position="636"/>
        <end position="656"/>
    </location>
</feature>
<feature type="transmembrane region" description="Helical" evidence="4">
    <location>
        <begin position="277"/>
        <end position="296"/>
    </location>
</feature>
<dbReference type="EMBL" id="CAJMWW010000169">
    <property type="protein sequence ID" value="CAE6453802.1"/>
    <property type="molecule type" value="Genomic_DNA"/>
</dbReference>
<feature type="transmembrane region" description="Helical" evidence="4">
    <location>
        <begin position="225"/>
        <end position="244"/>
    </location>
</feature>
<feature type="region of interest" description="Disordered" evidence="3">
    <location>
        <begin position="529"/>
        <end position="550"/>
    </location>
</feature>
<feature type="transmembrane region" description="Helical" evidence="4">
    <location>
        <begin position="816"/>
        <end position="836"/>
    </location>
</feature>
<feature type="transmembrane region" description="Helical" evidence="4">
    <location>
        <begin position="369"/>
        <end position="390"/>
    </location>
</feature>
<feature type="transmembrane region" description="Helical" evidence="4">
    <location>
        <begin position="902"/>
        <end position="927"/>
    </location>
</feature>
<dbReference type="PROSITE" id="PS50850">
    <property type="entry name" value="MFS"/>
    <property type="match status" value="2"/>
</dbReference>
<feature type="transmembrane region" description="Helical" evidence="4">
    <location>
        <begin position="316"/>
        <end position="336"/>
    </location>
</feature>
<feature type="transmembrane region" description="Helical" evidence="4">
    <location>
        <begin position="402"/>
        <end position="424"/>
    </location>
</feature>
<dbReference type="SUPFAM" id="SSF103473">
    <property type="entry name" value="MFS general substrate transporter"/>
    <property type="match status" value="2"/>
</dbReference>
<dbReference type="AlphaFoldDB" id="A0A8H3GJF8"/>
<dbReference type="InterPro" id="IPR020846">
    <property type="entry name" value="MFS_dom"/>
</dbReference>
<dbReference type="Pfam" id="PF07690">
    <property type="entry name" value="MFS_1"/>
    <property type="match status" value="2"/>
</dbReference>
<dbReference type="PANTHER" id="PTHR11360">
    <property type="entry name" value="MONOCARBOXYLATE TRANSPORTER"/>
    <property type="match status" value="1"/>
</dbReference>
<dbReference type="InterPro" id="IPR050327">
    <property type="entry name" value="Proton-linked_MCT"/>
</dbReference>
<keyword evidence="4" id="KW-0472">Membrane</keyword>
<gene>
    <name evidence="6" type="ORF">RDB_LOCUS132299</name>
</gene>
<feature type="transmembrane region" description="Helical" evidence="4">
    <location>
        <begin position="343"/>
        <end position="363"/>
    </location>
</feature>
<feature type="transmembrane region" description="Helical" evidence="4">
    <location>
        <begin position="196"/>
        <end position="219"/>
    </location>
</feature>
<dbReference type="Gene3D" id="1.20.1250.20">
    <property type="entry name" value="MFS general substrate transporter like domains"/>
    <property type="match status" value="4"/>
</dbReference>
<feature type="domain" description="Major facilitator superfamily (MFS) profile" evidence="5">
    <location>
        <begin position="778"/>
        <end position="973"/>
    </location>
</feature>
<proteinExistence type="inferred from homology"/>
<feature type="transmembrane region" description="Helical" evidence="4">
    <location>
        <begin position="136"/>
        <end position="156"/>
    </location>
</feature>
<keyword evidence="4" id="KW-1133">Transmembrane helix</keyword>
<feature type="transmembrane region" description="Helical" evidence="4">
    <location>
        <begin position="777"/>
        <end position="796"/>
    </location>
</feature>
<feature type="transmembrane region" description="Helical" evidence="4">
    <location>
        <begin position="843"/>
        <end position="863"/>
    </location>
</feature>
<dbReference type="PANTHER" id="PTHR11360:SF287">
    <property type="entry name" value="MFS MONOCARBOXYLATE TRANSPORTER"/>
    <property type="match status" value="1"/>
</dbReference>
<reference evidence="6" key="1">
    <citation type="submission" date="2021-01" db="EMBL/GenBank/DDBJ databases">
        <authorList>
            <person name="Kaushik A."/>
        </authorList>
    </citation>
    <scope>NUCLEOTIDE SEQUENCE</scope>
    <source>
        <strain evidence="6">AG3-T5</strain>
    </source>
</reference>
<evidence type="ECO:0000259" key="5">
    <source>
        <dbReference type="PROSITE" id="PS50850"/>
    </source>
</evidence>
<comment type="similarity">
    <text evidence="2">Belongs to the major facilitator superfamily. Monocarboxylate porter (TC 2.A.1.13) family.</text>
</comment>
<protein>
    <recommendedName>
        <fullName evidence="5">Major facilitator superfamily (MFS) profile domain-containing protein</fullName>
    </recommendedName>
</protein>
<feature type="transmembrane region" description="Helical" evidence="4">
    <location>
        <begin position="444"/>
        <end position="464"/>
    </location>
</feature>
<feature type="transmembrane region" description="Helical" evidence="4">
    <location>
        <begin position="662"/>
        <end position="684"/>
    </location>
</feature>
<feature type="domain" description="Major facilitator superfamily (MFS) profile" evidence="5">
    <location>
        <begin position="67"/>
        <end position="470"/>
    </location>
</feature>
<feature type="transmembrane region" description="Helical" evidence="4">
    <location>
        <begin position="604"/>
        <end position="629"/>
    </location>
</feature>
<evidence type="ECO:0000256" key="4">
    <source>
        <dbReference type="SAM" id="Phobius"/>
    </source>
</evidence>
<dbReference type="InterPro" id="IPR036259">
    <property type="entry name" value="MFS_trans_sf"/>
</dbReference>
<sequence>MAEVQDIPLQTLSRRGDYSTGTSTVAVSRVTSKEDGNARPREPSLSAEHEGLSLPPVDKGFAAWSFVVAAFVLETLVWGFGFTYGVFQEYFLHHRTFGDASEAAIGAVGTVALAIEYFEVLIVILIAQQWPHRTRLLMWSSLALCCGSLVLASFATKVSHLILLQGILFGIGGGGLYAPVIIYLSEWFVARRGLAGAIIFGGSGAGGACFPIAVNFLLTNLGFRWTLRIWAAFMLVFGALALAFTRPRLPVVRPQHPEGLNLWTRLKRQHWGFLKSPLFVCMTGTIFIQALAYFPVSLYMAVYTVSLGLSPLKGTLVLSVFNLSSIVGQIIFGHICDIAPYQYVVIVSGAGAALSAYLLWGFAHSLGLIFVFAIIFGSLSGGLGSVWPAASVDIAGSEQSAVSNVFGLLAMSKGIAAVIGPLIAAELYHPEQATMRSTYSGYGFRDVTFFVGSMMLATAAGGVATKWAKRGYFGPSPIKMASMGLVTQRESRDNTAHVLRVNDSTTATMQLEGPNIQLQTFSKLQHRDVQSQTADQQNQGEIGLDSTTPAGIELPPVDRGFKAWSFVGAAFVLETVVWGFGFTYGVFQEYFLHHRTFGDASEAAIGAVGTIALATQYFEVMLFTVLALQWPDKIRIMMWSSLVLCCGSLVMASFATKISHLILLQGILFGIGGGGLYAPVIIYLSEWFVVRRGLAGSFIFGGSGAGGALFPVAANFLLTNLGFRWTLRAWAAFMFIFGALALSFVRPRLPVVRTQDTVGLDLWTRLRRQHWRFLKSPLFLCMTMTTFIQALAYFPVSLYMTVYTTSLGLSALNGTLVLSIFNLSSIVGQIIFGHVCDIAPYGYVIVASGSGAALAAYLLWGFAHNLGLIFAFAVIFGSLSGGFCSVWPAASVEIAGSEQSSVSNIMGLLSMAKGLAAIVGPLVAAAVHHPEQAATRSIYSGYGFKDVTLFVGSMMVLTAVGGITTRLARRISW</sequence>
<feature type="region of interest" description="Disordered" evidence="3">
    <location>
        <begin position="31"/>
        <end position="51"/>
    </location>
</feature>
<feature type="transmembrane region" description="Helical" evidence="4">
    <location>
        <begin position="947"/>
        <end position="968"/>
    </location>
</feature>
<dbReference type="GO" id="GO:0016020">
    <property type="term" value="C:membrane"/>
    <property type="evidence" value="ECO:0007669"/>
    <property type="project" value="UniProtKB-SubCell"/>
</dbReference>
<keyword evidence="4" id="KW-0812">Transmembrane</keyword>
<accession>A0A8H3GJF8</accession>
<feature type="transmembrane region" description="Helical" evidence="4">
    <location>
        <begin position="563"/>
        <end position="584"/>
    </location>
</feature>
<name>A0A8H3GJF8_9AGAM</name>
<dbReference type="InterPro" id="IPR011701">
    <property type="entry name" value="MFS"/>
</dbReference>
<feature type="transmembrane region" description="Helical" evidence="4">
    <location>
        <begin position="725"/>
        <end position="745"/>
    </location>
</feature>
<dbReference type="GO" id="GO:0022857">
    <property type="term" value="F:transmembrane transporter activity"/>
    <property type="evidence" value="ECO:0007669"/>
    <property type="project" value="InterPro"/>
</dbReference>
<comment type="subcellular location">
    <subcellularLocation>
        <location evidence="1">Membrane</location>
        <topology evidence="1">Multi-pass membrane protein</topology>
    </subcellularLocation>
</comment>
<evidence type="ECO:0000256" key="1">
    <source>
        <dbReference type="ARBA" id="ARBA00004141"/>
    </source>
</evidence>
<evidence type="ECO:0000313" key="6">
    <source>
        <dbReference type="EMBL" id="CAE6453802.1"/>
    </source>
</evidence>
<organism evidence="6 7">
    <name type="scientific">Rhizoctonia solani</name>
    <dbReference type="NCBI Taxonomy" id="456999"/>
    <lineage>
        <taxon>Eukaryota</taxon>
        <taxon>Fungi</taxon>
        <taxon>Dikarya</taxon>
        <taxon>Basidiomycota</taxon>
        <taxon>Agaricomycotina</taxon>
        <taxon>Agaricomycetes</taxon>
        <taxon>Cantharellales</taxon>
        <taxon>Ceratobasidiaceae</taxon>
        <taxon>Rhizoctonia</taxon>
    </lineage>
</organism>
<comment type="caution">
    <text evidence="6">The sequence shown here is derived from an EMBL/GenBank/DDBJ whole genome shotgun (WGS) entry which is preliminary data.</text>
</comment>
<feature type="transmembrane region" description="Helical" evidence="4">
    <location>
        <begin position="869"/>
        <end position="890"/>
    </location>
</feature>
<dbReference type="Proteomes" id="UP000663841">
    <property type="component" value="Unassembled WGS sequence"/>
</dbReference>